<dbReference type="InterPro" id="IPR020827">
    <property type="entry name" value="Asparaginase/glutaminase_AS1"/>
</dbReference>
<dbReference type="PANTHER" id="PTHR11707">
    <property type="entry name" value="L-ASPARAGINASE"/>
    <property type="match status" value="1"/>
</dbReference>
<dbReference type="InterPro" id="IPR027473">
    <property type="entry name" value="L-asparaginase_C"/>
</dbReference>
<name>A0ABQ6GL19_9BACL</name>
<dbReference type="PRINTS" id="PR00139">
    <property type="entry name" value="ASNGLNASE"/>
</dbReference>
<feature type="active site" evidence="3">
    <location>
        <position position="12"/>
    </location>
</feature>
<dbReference type="Proteomes" id="UP001157114">
    <property type="component" value="Unassembled WGS sequence"/>
</dbReference>
<reference evidence="5 6" key="1">
    <citation type="submission" date="2023-03" db="EMBL/GenBank/DDBJ databases">
        <title>Draft genome sequence of the bacteria which degrade cell wall of Tricholomamatutake.</title>
        <authorList>
            <person name="Konishi Y."/>
            <person name="Fukuta Y."/>
            <person name="Shirasaka N."/>
        </authorList>
    </citation>
    <scope>NUCLEOTIDE SEQUENCE [LARGE SCALE GENOMIC DNA]</scope>
    <source>
        <strain evidence="6">mu1</strain>
    </source>
</reference>
<dbReference type="PROSITE" id="PS51732">
    <property type="entry name" value="ASN_GLN_ASE_3"/>
    <property type="match status" value="1"/>
</dbReference>
<evidence type="ECO:0000313" key="6">
    <source>
        <dbReference type="Proteomes" id="UP001157114"/>
    </source>
</evidence>
<organism evidence="5 6">
    <name type="scientific">Paenibacillus glycanilyticus</name>
    <dbReference type="NCBI Taxonomy" id="126569"/>
    <lineage>
        <taxon>Bacteria</taxon>
        <taxon>Bacillati</taxon>
        <taxon>Bacillota</taxon>
        <taxon>Bacilli</taxon>
        <taxon>Bacillales</taxon>
        <taxon>Paenibacillaceae</taxon>
        <taxon>Paenibacillus</taxon>
    </lineage>
</organism>
<keyword evidence="6" id="KW-1185">Reference proteome</keyword>
<dbReference type="InterPro" id="IPR027474">
    <property type="entry name" value="L-asparaginase_N"/>
</dbReference>
<dbReference type="SUPFAM" id="SSF53774">
    <property type="entry name" value="Glutaminase/Asparaginase"/>
    <property type="match status" value="1"/>
</dbReference>
<dbReference type="Pfam" id="PF00710">
    <property type="entry name" value="Asparaginase"/>
    <property type="match status" value="1"/>
</dbReference>
<dbReference type="SMART" id="SM00870">
    <property type="entry name" value="Asparaginase"/>
    <property type="match status" value="1"/>
</dbReference>
<accession>A0ABQ6GL19</accession>
<protein>
    <recommendedName>
        <fullName evidence="2">asparaginase</fullName>
        <ecNumber evidence="2">3.5.1.1</ecNumber>
    </recommendedName>
</protein>
<dbReference type="PIRSF" id="PIRSF001220">
    <property type="entry name" value="L-ASNase_gatD"/>
    <property type="match status" value="1"/>
</dbReference>
<evidence type="ECO:0000313" key="5">
    <source>
        <dbReference type="EMBL" id="GLX70046.1"/>
    </source>
</evidence>
<dbReference type="PIRSF" id="PIRSF500176">
    <property type="entry name" value="L_ASNase"/>
    <property type="match status" value="1"/>
</dbReference>
<evidence type="ECO:0000256" key="3">
    <source>
        <dbReference type="PROSITE-ProRule" id="PRU10099"/>
    </source>
</evidence>
<dbReference type="PANTHER" id="PTHR11707:SF28">
    <property type="entry name" value="60 KDA LYSOPHOSPHOLIPASE"/>
    <property type="match status" value="1"/>
</dbReference>
<dbReference type="EC" id="3.5.1.1" evidence="2"/>
<proteinExistence type="inferred from homology"/>
<dbReference type="Gene3D" id="3.40.50.40">
    <property type="match status" value="1"/>
</dbReference>
<evidence type="ECO:0000256" key="1">
    <source>
        <dbReference type="ARBA" id="ARBA00010518"/>
    </source>
</evidence>
<evidence type="ECO:0000259" key="4">
    <source>
        <dbReference type="Pfam" id="PF00710"/>
    </source>
</evidence>
<comment type="caution">
    <text evidence="5">The sequence shown here is derived from an EMBL/GenBank/DDBJ whole genome shotgun (WGS) entry which is preliminary data.</text>
</comment>
<sequence length="357" mass="39214">MSQILVMFTGGTIGSKNNNGAISVNEAGSYHLIDAYMASPLKREVDLETVQPMNILSENIVPSDWNALIAAIRAVDQTKYDGIIVTHGSDTLAYSAALLSFVMSDLTIPLVLVASNYPLGDERANGLSNFAGAINLISEDAAPGVFVVYRNDKGESVVYLGSRITQCESFTDQFDSPYSVPYGMMAEGRLVRYDHPYNPTQEELRLRQPSGSPWVEDGEGIQPGMLYIRPFPGMSYSYYDFTVHKPKAVLHDLFHSGTANASGTDSYSLLRFAQYCAEHGVDLYLCPLKDKRDAMYASSIALLEAGAVFIENMSIEAALMKLTLAYSLPLGKEEIHAYVMEQPVFYEFVANRGKLGV</sequence>
<dbReference type="InterPro" id="IPR006034">
    <property type="entry name" value="Asparaginase/glutaminase-like"/>
</dbReference>
<evidence type="ECO:0000256" key="2">
    <source>
        <dbReference type="ARBA" id="ARBA00012920"/>
    </source>
</evidence>
<dbReference type="InterPro" id="IPR036152">
    <property type="entry name" value="Asp/glu_Ase-like_sf"/>
</dbReference>
<gene>
    <name evidence="5" type="ORF">MU1_43920</name>
</gene>
<dbReference type="EMBL" id="BSSQ01000016">
    <property type="protein sequence ID" value="GLX70046.1"/>
    <property type="molecule type" value="Genomic_DNA"/>
</dbReference>
<dbReference type="InterPro" id="IPR037152">
    <property type="entry name" value="L-asparaginase_N_sf"/>
</dbReference>
<dbReference type="RefSeq" id="WP_284240803.1">
    <property type="nucleotide sequence ID" value="NZ_BSSQ01000016.1"/>
</dbReference>
<dbReference type="PROSITE" id="PS00144">
    <property type="entry name" value="ASN_GLN_ASE_1"/>
    <property type="match status" value="1"/>
</dbReference>
<dbReference type="Gene3D" id="3.40.50.1170">
    <property type="entry name" value="L-asparaginase, N-terminal domain"/>
    <property type="match status" value="1"/>
</dbReference>
<feature type="domain" description="L-asparaginase N-terminal" evidence="4">
    <location>
        <begin position="4"/>
        <end position="191"/>
    </location>
</feature>
<comment type="similarity">
    <text evidence="1">Belongs to the asparaginase 1 family.</text>
</comment>